<keyword evidence="2" id="KW-1185">Reference proteome</keyword>
<dbReference type="EMBL" id="NWUO01000044">
    <property type="protein sequence ID" value="PNS09884.1"/>
    <property type="molecule type" value="Genomic_DNA"/>
</dbReference>
<gene>
    <name evidence="1" type="ORF">COO59_20435</name>
</gene>
<accession>A0A2K1Q4C9</accession>
<evidence type="ECO:0000313" key="2">
    <source>
        <dbReference type="Proteomes" id="UP000236345"/>
    </source>
</evidence>
<feature type="non-terminal residue" evidence="1">
    <location>
        <position position="1"/>
    </location>
</feature>
<sequence>KDPATQAVIAIAYLTGSPANRSQLTVFIPHEMLRFSIALPGLPLPELACPAKTVANAVQAARRGMGV</sequence>
<comment type="caution">
    <text evidence="1">The sequence shown here is derived from an EMBL/GenBank/DDBJ whole genome shotgun (WGS) entry which is preliminary data.</text>
</comment>
<reference evidence="2" key="1">
    <citation type="submission" date="2017-09" db="EMBL/GenBank/DDBJ databases">
        <authorList>
            <person name="Palmer M."/>
            <person name="Steenkamp E.T."/>
            <person name="Coetzee M.P."/>
            <person name="Avontuur J.R."/>
            <person name="Van Zyl E."/>
            <person name="Chan W.-Y."/>
            <person name="Blom J."/>
            <person name="Venter S.N."/>
        </authorList>
    </citation>
    <scope>NUCLEOTIDE SEQUENCE [LARGE SCALE GENOMIC DNA]</scope>
    <source>
        <strain evidence="2">QC88-366</strain>
    </source>
</reference>
<dbReference type="Proteomes" id="UP000236345">
    <property type="component" value="Unassembled WGS sequence"/>
</dbReference>
<dbReference type="AlphaFoldDB" id="A0A2K1Q4C9"/>
<organism evidence="1 2">
    <name type="scientific">Mixta theicola</name>
    <dbReference type="NCBI Taxonomy" id="1458355"/>
    <lineage>
        <taxon>Bacteria</taxon>
        <taxon>Pseudomonadati</taxon>
        <taxon>Pseudomonadota</taxon>
        <taxon>Gammaproteobacteria</taxon>
        <taxon>Enterobacterales</taxon>
        <taxon>Erwiniaceae</taxon>
        <taxon>Mixta</taxon>
    </lineage>
</organism>
<protein>
    <submittedName>
        <fullName evidence="1">Uncharacterized protein</fullName>
    </submittedName>
</protein>
<evidence type="ECO:0000313" key="1">
    <source>
        <dbReference type="EMBL" id="PNS09884.1"/>
    </source>
</evidence>
<name>A0A2K1Q4C9_9GAMM</name>
<proteinExistence type="predicted"/>